<dbReference type="Proteomes" id="UP001218488">
    <property type="component" value="Chromosome"/>
</dbReference>
<name>A0AC61YSP0_BACIA</name>
<proteinExistence type="predicted"/>
<evidence type="ECO:0000313" key="2">
    <source>
        <dbReference type="Proteomes" id="UP001218488"/>
    </source>
</evidence>
<protein>
    <submittedName>
        <fullName evidence="1">DUF3298 and DUF4163 domain-containing protein</fullName>
    </submittedName>
</protein>
<reference evidence="1" key="1">
    <citation type="submission" date="2025-02" db="EMBL/GenBank/DDBJ databases">
        <title>Complete genome sequences of 52 Bacillus and Priestia strains isolated from West-African fermentations and 26 reference strains from the DSMZ collection.</title>
        <authorList>
            <person name="Wiedenbein E.S."/>
            <person name="Canoy T.S."/>
            <person name="Hui Y."/>
            <person name="Parkouda C."/>
            <person name="Dawende C."/>
            <person name="Ametefe E."/>
            <person name="Jespersen L."/>
            <person name="Nielsen D.S."/>
        </authorList>
    </citation>
    <scope>NUCLEOTIDE SEQUENCE</scope>
    <source>
        <strain evidence="1">PRO33</strain>
    </source>
</reference>
<dbReference type="EMBL" id="CP121752">
    <property type="protein sequence ID" value="WGD98377.2"/>
    <property type="molecule type" value="Genomic_DNA"/>
</dbReference>
<gene>
    <name evidence="1" type="ORF">P5627_04360</name>
</gene>
<sequence length="250" mass="29171">MEKILLLVLLSWYTHLVIDKNGGFYYDNEKGLTISLLIFSLIVSLFAPVGSADAKQAKKAKVSTHYYKKKKTFKYAQVKNLSKAHMKTINRDLKEDIAFSYSTYLFLKDEAKKDGFGKITYERSFKTKFNNGKKLSILNYDYMNDGGMHGDTMVSSMNYVLTKKKTKQLFLTDVVKTKKKRTKVRDYIYNYTKKHKSKFYANLKKSDIEINYNTQYYFTKKGIAVVFQPYEISPYYVGIPMIQVPAKVYK</sequence>
<accession>A0AC61YSP0</accession>
<organism evidence="1 2">
    <name type="scientific">Bacillus safensis</name>
    <dbReference type="NCBI Taxonomy" id="561879"/>
    <lineage>
        <taxon>Bacteria</taxon>
        <taxon>Bacillati</taxon>
        <taxon>Bacillota</taxon>
        <taxon>Bacilli</taxon>
        <taxon>Bacillales</taxon>
        <taxon>Bacillaceae</taxon>
        <taxon>Bacillus</taxon>
    </lineage>
</organism>
<evidence type="ECO:0000313" key="1">
    <source>
        <dbReference type="EMBL" id="WGD98377.2"/>
    </source>
</evidence>